<reference evidence="9 10" key="1">
    <citation type="submission" date="2020-07" db="EMBL/GenBank/DDBJ databases">
        <title>Sequencing the genomes of 1000 actinobacteria strains.</title>
        <authorList>
            <person name="Klenk H.-P."/>
        </authorList>
    </citation>
    <scope>NUCLEOTIDE SEQUENCE [LARGE SCALE GENOMIC DNA]</scope>
    <source>
        <strain evidence="9 10">DSM 22083</strain>
    </source>
</reference>
<evidence type="ECO:0000313" key="10">
    <source>
        <dbReference type="Proteomes" id="UP000569914"/>
    </source>
</evidence>
<dbReference type="InterPro" id="IPR000515">
    <property type="entry name" value="MetI-like"/>
</dbReference>
<dbReference type="InterPro" id="IPR050366">
    <property type="entry name" value="BP-dependent_transpt_permease"/>
</dbReference>
<dbReference type="CDD" id="cd06261">
    <property type="entry name" value="TM_PBP2"/>
    <property type="match status" value="1"/>
</dbReference>
<evidence type="ECO:0000313" key="9">
    <source>
        <dbReference type="EMBL" id="NYE75380.1"/>
    </source>
</evidence>
<protein>
    <submittedName>
        <fullName evidence="9">Peptide/nickel transport system permease protein</fullName>
    </submittedName>
</protein>
<dbReference type="PROSITE" id="PS50928">
    <property type="entry name" value="ABC_TM1"/>
    <property type="match status" value="1"/>
</dbReference>
<evidence type="ECO:0000256" key="3">
    <source>
        <dbReference type="ARBA" id="ARBA00022475"/>
    </source>
</evidence>
<feature type="transmembrane region" description="Helical" evidence="7">
    <location>
        <begin position="144"/>
        <end position="163"/>
    </location>
</feature>
<dbReference type="EMBL" id="JACCBU010000001">
    <property type="protein sequence ID" value="NYE75380.1"/>
    <property type="molecule type" value="Genomic_DNA"/>
</dbReference>
<dbReference type="AlphaFoldDB" id="A0A7Y9IEL7"/>
<evidence type="ECO:0000256" key="7">
    <source>
        <dbReference type="RuleBase" id="RU363032"/>
    </source>
</evidence>
<dbReference type="GO" id="GO:0055085">
    <property type="term" value="P:transmembrane transport"/>
    <property type="evidence" value="ECO:0007669"/>
    <property type="project" value="InterPro"/>
</dbReference>
<feature type="transmembrane region" description="Helical" evidence="7">
    <location>
        <begin position="250"/>
        <end position="271"/>
    </location>
</feature>
<keyword evidence="6 7" id="KW-0472">Membrane</keyword>
<dbReference type="Gene3D" id="1.10.3720.10">
    <property type="entry name" value="MetI-like"/>
    <property type="match status" value="1"/>
</dbReference>
<keyword evidence="4 7" id="KW-0812">Transmembrane</keyword>
<proteinExistence type="inferred from homology"/>
<keyword evidence="5 7" id="KW-1133">Transmembrane helix</keyword>
<comment type="caution">
    <text evidence="9">The sequence shown here is derived from an EMBL/GenBank/DDBJ whole genome shotgun (WGS) entry which is preliminary data.</text>
</comment>
<dbReference type="Pfam" id="PF00528">
    <property type="entry name" value="BPD_transp_1"/>
    <property type="match status" value="1"/>
</dbReference>
<dbReference type="Proteomes" id="UP000569914">
    <property type="component" value="Unassembled WGS sequence"/>
</dbReference>
<dbReference type="RefSeq" id="WP_179757894.1">
    <property type="nucleotide sequence ID" value="NZ_JACCBU010000001.1"/>
</dbReference>
<gene>
    <name evidence="9" type="ORF">BKA15_006709</name>
</gene>
<evidence type="ECO:0000256" key="6">
    <source>
        <dbReference type="ARBA" id="ARBA00023136"/>
    </source>
</evidence>
<feature type="domain" description="ABC transmembrane type-1" evidence="8">
    <location>
        <begin position="81"/>
        <end position="271"/>
    </location>
</feature>
<evidence type="ECO:0000259" key="8">
    <source>
        <dbReference type="PROSITE" id="PS50928"/>
    </source>
</evidence>
<keyword evidence="10" id="KW-1185">Reference proteome</keyword>
<evidence type="ECO:0000256" key="2">
    <source>
        <dbReference type="ARBA" id="ARBA00022448"/>
    </source>
</evidence>
<keyword evidence="3" id="KW-1003">Cell membrane</keyword>
<comment type="similarity">
    <text evidence="7">Belongs to the binding-protein-dependent transport system permease family.</text>
</comment>
<dbReference type="PANTHER" id="PTHR43386:SF23">
    <property type="entry name" value="ABC TRANSPORTER"/>
    <property type="match status" value="1"/>
</dbReference>
<accession>A0A7Y9IEL7</accession>
<dbReference type="PANTHER" id="PTHR43386">
    <property type="entry name" value="OLIGOPEPTIDE TRANSPORT SYSTEM PERMEASE PROTEIN APPC"/>
    <property type="match status" value="1"/>
</dbReference>
<feature type="transmembrane region" description="Helical" evidence="7">
    <location>
        <begin position="81"/>
        <end position="109"/>
    </location>
</feature>
<organism evidence="9 10">
    <name type="scientific">Microlunatus parietis</name>
    <dbReference type="NCBI Taxonomy" id="682979"/>
    <lineage>
        <taxon>Bacteria</taxon>
        <taxon>Bacillati</taxon>
        <taxon>Actinomycetota</taxon>
        <taxon>Actinomycetes</taxon>
        <taxon>Propionibacteriales</taxon>
        <taxon>Propionibacteriaceae</taxon>
        <taxon>Microlunatus</taxon>
    </lineage>
</organism>
<dbReference type="InterPro" id="IPR035906">
    <property type="entry name" value="MetI-like_sf"/>
</dbReference>
<sequence>MTATATPVRSGPRFPPARSPLARSLALVATLVVGITVGSFLLDDAALQSDLRSRLLPPSFEHLFGTDHLGRDLFTRVVKGLALSLAIGVATALLSTAISTALGIAAALAARWLDTALSWLVDLFIGIPHLVFMILIAFTVGGGIPGIMLGIATTHWMALALLVRADTKQLRDADFVKVSRGLGKSPWFIASRHILPLAFPQLLVGFVLMLPHVVLHEAALTFLGFGFSPQTPAIGILLSEGMPHILSGKWWLAVFPGAALLVVVLCVARLGDRLRARFDPRLVNA</sequence>
<feature type="transmembrane region" description="Helical" evidence="7">
    <location>
        <begin position="194"/>
        <end position="215"/>
    </location>
</feature>
<evidence type="ECO:0000256" key="5">
    <source>
        <dbReference type="ARBA" id="ARBA00022989"/>
    </source>
</evidence>
<dbReference type="GO" id="GO:0005886">
    <property type="term" value="C:plasma membrane"/>
    <property type="evidence" value="ECO:0007669"/>
    <property type="project" value="UniProtKB-SubCell"/>
</dbReference>
<feature type="transmembrane region" description="Helical" evidence="7">
    <location>
        <begin position="116"/>
        <end position="138"/>
    </location>
</feature>
<evidence type="ECO:0000256" key="4">
    <source>
        <dbReference type="ARBA" id="ARBA00022692"/>
    </source>
</evidence>
<keyword evidence="2 7" id="KW-0813">Transport</keyword>
<feature type="transmembrane region" description="Helical" evidence="7">
    <location>
        <begin position="21"/>
        <end position="42"/>
    </location>
</feature>
<name>A0A7Y9IEL7_9ACTN</name>
<dbReference type="SUPFAM" id="SSF161098">
    <property type="entry name" value="MetI-like"/>
    <property type="match status" value="1"/>
</dbReference>
<evidence type="ECO:0000256" key="1">
    <source>
        <dbReference type="ARBA" id="ARBA00004651"/>
    </source>
</evidence>
<comment type="subcellular location">
    <subcellularLocation>
        <location evidence="1 7">Cell membrane</location>
        <topology evidence="1 7">Multi-pass membrane protein</topology>
    </subcellularLocation>
</comment>